<dbReference type="GO" id="GO:0003700">
    <property type="term" value="F:DNA-binding transcription factor activity"/>
    <property type="evidence" value="ECO:0007669"/>
    <property type="project" value="InterPro"/>
</dbReference>
<dbReference type="PANTHER" id="PTHR30204">
    <property type="entry name" value="REDOX-CYCLING DRUG-SENSING TRANSCRIPTIONAL ACTIVATOR SOXR"/>
    <property type="match status" value="1"/>
</dbReference>
<name>A0A220U6Z3_9BACI</name>
<keyword evidence="5" id="KW-1185">Reference proteome</keyword>
<dbReference type="Pfam" id="PF13411">
    <property type="entry name" value="MerR_1"/>
    <property type="match status" value="1"/>
</dbReference>
<keyword evidence="2" id="KW-0175">Coiled coil</keyword>
<dbReference type="SMART" id="SM00422">
    <property type="entry name" value="HTH_MERR"/>
    <property type="match status" value="1"/>
</dbReference>
<accession>A0A220U6Z3</accession>
<evidence type="ECO:0000313" key="5">
    <source>
        <dbReference type="Proteomes" id="UP000198312"/>
    </source>
</evidence>
<dbReference type="SUPFAM" id="SSF46955">
    <property type="entry name" value="Putative DNA-binding domain"/>
    <property type="match status" value="1"/>
</dbReference>
<dbReference type="Proteomes" id="UP000198312">
    <property type="component" value="Chromosome"/>
</dbReference>
<dbReference type="Gene3D" id="1.10.1660.10">
    <property type="match status" value="1"/>
</dbReference>
<keyword evidence="1" id="KW-0238">DNA-binding</keyword>
<dbReference type="PANTHER" id="PTHR30204:SF95">
    <property type="entry name" value="HTH-TYPE TRANSCRIPTIONAL REGULATOR CUER"/>
    <property type="match status" value="1"/>
</dbReference>
<evidence type="ECO:0000256" key="2">
    <source>
        <dbReference type="SAM" id="Coils"/>
    </source>
</evidence>
<evidence type="ECO:0000256" key="1">
    <source>
        <dbReference type="ARBA" id="ARBA00023125"/>
    </source>
</evidence>
<proteinExistence type="predicted"/>
<dbReference type="InterPro" id="IPR047057">
    <property type="entry name" value="MerR_fam"/>
</dbReference>
<dbReference type="EMBL" id="CP022315">
    <property type="protein sequence ID" value="ASK63815.1"/>
    <property type="molecule type" value="Genomic_DNA"/>
</dbReference>
<protein>
    <submittedName>
        <fullName evidence="4">MerR family transcriptional regulator</fullName>
    </submittedName>
</protein>
<evidence type="ECO:0000259" key="3">
    <source>
        <dbReference type="PROSITE" id="PS50937"/>
    </source>
</evidence>
<evidence type="ECO:0000313" key="4">
    <source>
        <dbReference type="EMBL" id="ASK63815.1"/>
    </source>
</evidence>
<dbReference type="InterPro" id="IPR009061">
    <property type="entry name" value="DNA-bd_dom_put_sf"/>
</dbReference>
<dbReference type="PROSITE" id="PS50937">
    <property type="entry name" value="HTH_MERR_2"/>
    <property type="match status" value="1"/>
</dbReference>
<organism evidence="4 5">
    <name type="scientific">Virgibacillus phasianinus</name>
    <dbReference type="NCBI Taxonomy" id="2017483"/>
    <lineage>
        <taxon>Bacteria</taxon>
        <taxon>Bacillati</taxon>
        <taxon>Bacillota</taxon>
        <taxon>Bacilli</taxon>
        <taxon>Bacillales</taxon>
        <taxon>Bacillaceae</taxon>
        <taxon>Virgibacillus</taxon>
    </lineage>
</organism>
<gene>
    <name evidence="4" type="ORF">CFK37_17445</name>
</gene>
<dbReference type="InterPro" id="IPR000551">
    <property type="entry name" value="MerR-type_HTH_dom"/>
</dbReference>
<sequence>MNDGKLMRIGELSKEMHITTRTIDYYTNLGIIDAQRPSSNAYRYYDEEAVIRLKLIQSYKQENLSLNEIKQRFELMDNVKNYDEDIITEINDFQHELKDLEEAILKLKPKLDQLDKDQLHSLGRLINIQGISLAQTITLLFG</sequence>
<dbReference type="GO" id="GO:0003677">
    <property type="term" value="F:DNA binding"/>
    <property type="evidence" value="ECO:0007669"/>
    <property type="project" value="UniProtKB-KW"/>
</dbReference>
<feature type="coiled-coil region" evidence="2">
    <location>
        <begin position="83"/>
        <end position="117"/>
    </location>
</feature>
<reference evidence="4 5" key="1">
    <citation type="submission" date="2017-07" db="EMBL/GenBank/DDBJ databases">
        <title>Virgibacillus sp. LM2416.</title>
        <authorList>
            <person name="Tak E.J."/>
            <person name="Bae J.-W."/>
        </authorList>
    </citation>
    <scope>NUCLEOTIDE SEQUENCE [LARGE SCALE GENOMIC DNA]</scope>
    <source>
        <strain evidence="4 5">LM2416</strain>
    </source>
</reference>
<feature type="domain" description="HTH merR-type" evidence="3">
    <location>
        <begin position="6"/>
        <end position="75"/>
    </location>
</feature>
<dbReference type="AlphaFoldDB" id="A0A220U6Z3"/>
<dbReference type="KEGG" id="vil:CFK37_17445"/>